<organism evidence="1 2">
    <name type="scientific">Candidatus Gottesmanbacteria bacterium GW2011_GWB1_43_11</name>
    <dbReference type="NCBI Taxonomy" id="1618446"/>
    <lineage>
        <taxon>Bacteria</taxon>
        <taxon>Candidatus Gottesmaniibacteriota</taxon>
    </lineage>
</organism>
<dbReference type="AlphaFoldDB" id="A0A0G1FK16"/>
<evidence type="ECO:0000313" key="2">
    <source>
        <dbReference type="Proteomes" id="UP000034050"/>
    </source>
</evidence>
<gene>
    <name evidence="1" type="ORF">UV61_C0003G0056</name>
</gene>
<reference evidence="1 2" key="1">
    <citation type="journal article" date="2015" name="Nature">
        <title>rRNA introns, odd ribosomes, and small enigmatic genomes across a large radiation of phyla.</title>
        <authorList>
            <person name="Brown C.T."/>
            <person name="Hug L.A."/>
            <person name="Thomas B.C."/>
            <person name="Sharon I."/>
            <person name="Castelle C.J."/>
            <person name="Singh A."/>
            <person name="Wilkins M.J."/>
            <person name="Williams K.H."/>
            <person name="Banfield J.F."/>
        </authorList>
    </citation>
    <scope>NUCLEOTIDE SEQUENCE [LARGE SCALE GENOMIC DNA]</scope>
</reference>
<dbReference type="InterPro" id="IPR046153">
    <property type="entry name" value="DUF6155"/>
</dbReference>
<sequence>MNLKQHLKSLSKDQLIKEIQTLSTKFLQVKQYYELRIKENTSNEILAVYKKRIKEEFFPTHGFGDGRLSVARKPIQEYKKIATDQLEIIDLMLYYVEIGVKYTRAYGDINEQFYNSMENMYENALGLI</sequence>
<proteinExistence type="predicted"/>
<dbReference type="EMBL" id="LCFD01000003">
    <property type="protein sequence ID" value="KKS87203.1"/>
    <property type="molecule type" value="Genomic_DNA"/>
</dbReference>
<dbReference type="Proteomes" id="UP000034050">
    <property type="component" value="Unassembled WGS sequence"/>
</dbReference>
<name>A0A0G1FK16_9BACT</name>
<evidence type="ECO:0000313" key="1">
    <source>
        <dbReference type="EMBL" id="KKS87203.1"/>
    </source>
</evidence>
<dbReference type="Pfam" id="PF19652">
    <property type="entry name" value="DUF6155"/>
    <property type="match status" value="1"/>
</dbReference>
<protein>
    <submittedName>
        <fullName evidence="1">Uncharacterized protein</fullName>
    </submittedName>
</protein>
<accession>A0A0G1FK16</accession>
<comment type="caution">
    <text evidence="1">The sequence shown here is derived from an EMBL/GenBank/DDBJ whole genome shotgun (WGS) entry which is preliminary data.</text>
</comment>
<dbReference type="STRING" id="1618446.UV61_C0003G0056"/>